<dbReference type="PANTHER" id="PTHR43544:SF7">
    <property type="entry name" value="NADB-LER2"/>
    <property type="match status" value="1"/>
</dbReference>
<sequence>PLARFQQHFAVFATLPSPSAAGCATPATASVSTFAVETFLVTRALLPNLRLAAKSHGIATVAQVSSFLDSLGCNTSETEQFFGHAYAYATSKATLNVVTRLLSVGLRDSNIVFVTLNPGYVDTDMNDHKGTSSPPESAESIVNIVTNLSMKDTGSSITPASSSETSSCRA</sequence>
<dbReference type="GO" id="GO:0016491">
    <property type="term" value="F:oxidoreductase activity"/>
    <property type="evidence" value="ECO:0007669"/>
    <property type="project" value="UniProtKB-KW"/>
</dbReference>
<evidence type="ECO:0000313" key="4">
    <source>
        <dbReference type="Proteomes" id="UP000460718"/>
    </source>
</evidence>
<dbReference type="Gene3D" id="3.40.50.720">
    <property type="entry name" value="NAD(P)-binding Rossmann-like Domain"/>
    <property type="match status" value="1"/>
</dbReference>
<evidence type="ECO:0000256" key="2">
    <source>
        <dbReference type="ARBA" id="ARBA00023002"/>
    </source>
</evidence>
<dbReference type="GO" id="GO:0005737">
    <property type="term" value="C:cytoplasm"/>
    <property type="evidence" value="ECO:0007669"/>
    <property type="project" value="TreeGrafter"/>
</dbReference>
<dbReference type="PANTHER" id="PTHR43544">
    <property type="entry name" value="SHORT-CHAIN DEHYDROGENASE/REDUCTASE"/>
    <property type="match status" value="1"/>
</dbReference>
<evidence type="ECO:0000313" key="3">
    <source>
        <dbReference type="EMBL" id="KAE8973927.1"/>
    </source>
</evidence>
<keyword evidence="1" id="KW-0521">NADP</keyword>
<accession>A0A6A3HWZ7</accession>
<dbReference type="InterPro" id="IPR002347">
    <property type="entry name" value="SDR_fam"/>
</dbReference>
<keyword evidence="2" id="KW-0560">Oxidoreductase</keyword>
<proteinExistence type="predicted"/>
<gene>
    <name evidence="3" type="ORF">PF011_g25057</name>
</gene>
<dbReference type="InterPro" id="IPR051468">
    <property type="entry name" value="Fungal_SecMetab_SDRs"/>
</dbReference>
<protein>
    <submittedName>
        <fullName evidence="3">Uncharacterized protein</fullName>
    </submittedName>
</protein>
<dbReference type="Pfam" id="PF00106">
    <property type="entry name" value="adh_short"/>
    <property type="match status" value="1"/>
</dbReference>
<dbReference type="InterPro" id="IPR036291">
    <property type="entry name" value="NAD(P)-bd_dom_sf"/>
</dbReference>
<name>A0A6A3HWZ7_9STRA</name>
<reference evidence="3 4" key="1">
    <citation type="submission" date="2018-09" db="EMBL/GenBank/DDBJ databases">
        <title>Genomic investigation of the strawberry pathogen Phytophthora fragariae indicates pathogenicity is determined by transcriptional variation in three key races.</title>
        <authorList>
            <person name="Adams T.M."/>
            <person name="Armitage A.D."/>
            <person name="Sobczyk M.K."/>
            <person name="Bates H.J."/>
            <person name="Dunwell J.M."/>
            <person name="Nellist C.F."/>
            <person name="Harrison R.J."/>
        </authorList>
    </citation>
    <scope>NUCLEOTIDE SEQUENCE [LARGE SCALE GENOMIC DNA]</scope>
    <source>
        <strain evidence="3 4">SCRP245</strain>
    </source>
</reference>
<comment type="caution">
    <text evidence="3">The sequence shown here is derived from an EMBL/GenBank/DDBJ whole genome shotgun (WGS) entry which is preliminary data.</text>
</comment>
<organism evidence="3 4">
    <name type="scientific">Phytophthora fragariae</name>
    <dbReference type="NCBI Taxonomy" id="53985"/>
    <lineage>
        <taxon>Eukaryota</taxon>
        <taxon>Sar</taxon>
        <taxon>Stramenopiles</taxon>
        <taxon>Oomycota</taxon>
        <taxon>Peronosporomycetes</taxon>
        <taxon>Peronosporales</taxon>
        <taxon>Peronosporaceae</taxon>
        <taxon>Phytophthora</taxon>
    </lineage>
</organism>
<feature type="non-terminal residue" evidence="3">
    <location>
        <position position="1"/>
    </location>
</feature>
<evidence type="ECO:0000256" key="1">
    <source>
        <dbReference type="ARBA" id="ARBA00022857"/>
    </source>
</evidence>
<dbReference type="AlphaFoldDB" id="A0A6A3HWZ7"/>
<dbReference type="Proteomes" id="UP000460718">
    <property type="component" value="Unassembled WGS sequence"/>
</dbReference>
<dbReference type="SUPFAM" id="SSF51735">
    <property type="entry name" value="NAD(P)-binding Rossmann-fold domains"/>
    <property type="match status" value="1"/>
</dbReference>
<dbReference type="EMBL" id="QXFW01002977">
    <property type="protein sequence ID" value="KAE8973927.1"/>
    <property type="molecule type" value="Genomic_DNA"/>
</dbReference>